<dbReference type="SUPFAM" id="SSF53335">
    <property type="entry name" value="S-adenosyl-L-methionine-dependent methyltransferases"/>
    <property type="match status" value="1"/>
</dbReference>
<dbReference type="InterPro" id="IPR052571">
    <property type="entry name" value="Mt_RNA_Methyltransferase"/>
</dbReference>
<dbReference type="Pfam" id="PF09243">
    <property type="entry name" value="Rsm22"/>
    <property type="match status" value="1"/>
</dbReference>
<keyword evidence="6" id="KW-1185">Reference proteome</keyword>
<evidence type="ECO:0000256" key="4">
    <source>
        <dbReference type="ARBA" id="ARBA00023014"/>
    </source>
</evidence>
<name>A0ABV9A3A1_9ACTN</name>
<gene>
    <name evidence="5" type="ORF">ACFPA8_02510</name>
</gene>
<evidence type="ECO:0000313" key="6">
    <source>
        <dbReference type="Proteomes" id="UP001595997"/>
    </source>
</evidence>
<keyword evidence="1" id="KW-0479">Metal-binding</keyword>
<comment type="caution">
    <text evidence="5">The sequence shown here is derived from an EMBL/GenBank/DDBJ whole genome shotgun (WGS) entry which is preliminary data.</text>
</comment>
<sequence length="345" mass="36404">MEEELRRALARLVDGLPPRKASAAVERLMAGYRGDTPTGAPMLRDRADVVAYAAYRMPATFAAVSTALADFAERTDGWRPATHLDVGGGTGAAVWAAAAVWGDDGPDGAPRRTTVLDWAEPALALGRELATGDRHTAGGPGEGKALRGTEWRRQSLRGQQDAASLPAADLVTVSYVLGELTEQDRGAVVAAALDAAPAVVVTEPGTPDGYARIMAARDQLTGAGLRVLAPCPHSAACPMVPGEDWCHFGARVNRSSLHRQVKGGSLPYEDEKFSYVAAVRPAIAGEPATGRVVRRPQKRKGQVLLDLCTAGDGLRATTVTKRHGSSYREARDVKWGDTWPGPGTA</sequence>
<dbReference type="PANTHER" id="PTHR13184:SF5">
    <property type="entry name" value="METHYLTRANSFERASE-LIKE PROTEIN 17, MITOCHONDRIAL"/>
    <property type="match status" value="1"/>
</dbReference>
<dbReference type="PANTHER" id="PTHR13184">
    <property type="entry name" value="37S RIBOSOMAL PROTEIN S22"/>
    <property type="match status" value="1"/>
</dbReference>
<dbReference type="Proteomes" id="UP001595997">
    <property type="component" value="Unassembled WGS sequence"/>
</dbReference>
<protein>
    <submittedName>
        <fullName evidence="5">Small ribosomal subunit Rsm22 family protein</fullName>
    </submittedName>
</protein>
<evidence type="ECO:0000256" key="2">
    <source>
        <dbReference type="ARBA" id="ARBA00022946"/>
    </source>
</evidence>
<organism evidence="5 6">
    <name type="scientific">Streptomyces ovatisporus</name>
    <dbReference type="NCBI Taxonomy" id="1128682"/>
    <lineage>
        <taxon>Bacteria</taxon>
        <taxon>Bacillati</taxon>
        <taxon>Actinomycetota</taxon>
        <taxon>Actinomycetes</taxon>
        <taxon>Kitasatosporales</taxon>
        <taxon>Streptomycetaceae</taxon>
        <taxon>Streptomyces</taxon>
    </lineage>
</organism>
<dbReference type="InterPro" id="IPR029063">
    <property type="entry name" value="SAM-dependent_MTases_sf"/>
</dbReference>
<dbReference type="InterPro" id="IPR015324">
    <property type="entry name" value="Ribosomal_Rsm22-like"/>
</dbReference>
<evidence type="ECO:0000256" key="1">
    <source>
        <dbReference type="ARBA" id="ARBA00022723"/>
    </source>
</evidence>
<keyword evidence="2" id="KW-0809">Transit peptide</keyword>
<accession>A0ABV9A3A1</accession>
<evidence type="ECO:0000313" key="5">
    <source>
        <dbReference type="EMBL" id="MFC4493008.1"/>
    </source>
</evidence>
<keyword evidence="3" id="KW-0408">Iron</keyword>
<evidence type="ECO:0000256" key="3">
    <source>
        <dbReference type="ARBA" id="ARBA00023004"/>
    </source>
</evidence>
<dbReference type="Gene3D" id="3.40.50.150">
    <property type="entry name" value="Vaccinia Virus protein VP39"/>
    <property type="match status" value="1"/>
</dbReference>
<dbReference type="EMBL" id="JBHSFH010000003">
    <property type="protein sequence ID" value="MFC4493008.1"/>
    <property type="molecule type" value="Genomic_DNA"/>
</dbReference>
<proteinExistence type="predicted"/>
<keyword evidence="4" id="KW-0411">Iron-sulfur</keyword>
<reference evidence="6" key="1">
    <citation type="journal article" date="2019" name="Int. J. Syst. Evol. Microbiol.">
        <title>The Global Catalogue of Microorganisms (GCM) 10K type strain sequencing project: providing services to taxonomists for standard genome sequencing and annotation.</title>
        <authorList>
            <consortium name="The Broad Institute Genomics Platform"/>
            <consortium name="The Broad Institute Genome Sequencing Center for Infectious Disease"/>
            <person name="Wu L."/>
            <person name="Ma J."/>
        </authorList>
    </citation>
    <scope>NUCLEOTIDE SEQUENCE [LARGE SCALE GENOMIC DNA]</scope>
    <source>
        <strain evidence="6">CGMCC 4.7357</strain>
    </source>
</reference>
<dbReference type="RefSeq" id="WP_386442779.1">
    <property type="nucleotide sequence ID" value="NZ_JBHSFH010000003.1"/>
</dbReference>